<name>A0AAV0LG99_9ROSI</name>
<evidence type="ECO:0000313" key="2">
    <source>
        <dbReference type="EMBL" id="CAI0433557.1"/>
    </source>
</evidence>
<gene>
    <name evidence="2" type="ORF">LITE_LOCUS23927</name>
</gene>
<dbReference type="PANTHER" id="PTHR46450:SF24">
    <property type="entry name" value="HISTONE-LYSINE N-METHYLTRANSFERASE SUVR4"/>
    <property type="match status" value="1"/>
</dbReference>
<dbReference type="SUPFAM" id="SSF82199">
    <property type="entry name" value="SET domain"/>
    <property type="match status" value="1"/>
</dbReference>
<dbReference type="SMART" id="SM00317">
    <property type="entry name" value="SET"/>
    <property type="match status" value="1"/>
</dbReference>
<dbReference type="PANTHER" id="PTHR46450">
    <property type="entry name" value="INACTIVE HISTONE-LYSINE N-METHYLTRANSFERASE SUVR1-RELATED"/>
    <property type="match status" value="1"/>
</dbReference>
<keyword evidence="3" id="KW-1185">Reference proteome</keyword>
<accession>A0AAV0LG99</accession>
<dbReference type="Gene3D" id="2.170.270.10">
    <property type="entry name" value="SET domain"/>
    <property type="match status" value="1"/>
</dbReference>
<dbReference type="Pfam" id="PF00856">
    <property type="entry name" value="SET"/>
    <property type="match status" value="1"/>
</dbReference>
<dbReference type="EMBL" id="CAMGYJ010000006">
    <property type="protein sequence ID" value="CAI0433557.1"/>
    <property type="molecule type" value="Genomic_DNA"/>
</dbReference>
<sequence length="392" mass="44364">MSSSKERAKKALKAMTAIGLSADEVKPVLLQLFKASEKNWDYIEADNYQVLVQTFWELQEAKLAEDEKKGDKDDFLLGKRPRMEAIELCEDQASCDVEVFSESLGYAQDPYTPMNDIASGTRESSQVQGGSSATPTVMVQTVTEGRLNDKFLEDCLSMKANPQQHHLFFCQDCPLERAKNEHFPAKCNGHLIRKFIKECWVKCGCAEGCGNRAVQRGINCNLQVFMTHAGKGWGVRALQDLPKGTFVCEYAGEILTNTELYERNMTGGGKGRHTYPVTLDADWGSEKTLKDEEALCLDATYYGNVARFINHRCYDANLTDIPVQVETPDRHYYHLALFTVRDVKAQEELTWDYGIDFADDDHPVKAFKCRCGSRFCRDNKKLKRKLVVVLDD</sequence>
<proteinExistence type="predicted"/>
<dbReference type="InterPro" id="IPR018848">
    <property type="entry name" value="WIYLD_domain"/>
</dbReference>
<comment type="caution">
    <text evidence="2">The sequence shown here is derived from an EMBL/GenBank/DDBJ whole genome shotgun (WGS) entry which is preliminary data.</text>
</comment>
<dbReference type="PROSITE" id="PS50280">
    <property type="entry name" value="SET"/>
    <property type="match status" value="1"/>
</dbReference>
<dbReference type="CDD" id="cd10538">
    <property type="entry name" value="SET_SETDB-like"/>
    <property type="match status" value="1"/>
</dbReference>
<dbReference type="InterPro" id="IPR046341">
    <property type="entry name" value="SET_dom_sf"/>
</dbReference>
<dbReference type="Pfam" id="PF10440">
    <property type="entry name" value="WIYLD"/>
    <property type="match status" value="1"/>
</dbReference>
<dbReference type="Gene3D" id="1.10.8.850">
    <property type="entry name" value="Histone-lysine N methyltransferase , C-terminal domain-like"/>
    <property type="match status" value="1"/>
</dbReference>
<dbReference type="InterPro" id="IPR043017">
    <property type="entry name" value="WIYLD_dom_sf"/>
</dbReference>
<evidence type="ECO:0000313" key="3">
    <source>
        <dbReference type="Proteomes" id="UP001154282"/>
    </source>
</evidence>
<dbReference type="InterPro" id="IPR001214">
    <property type="entry name" value="SET_dom"/>
</dbReference>
<evidence type="ECO:0000259" key="1">
    <source>
        <dbReference type="PROSITE" id="PS50280"/>
    </source>
</evidence>
<dbReference type="Proteomes" id="UP001154282">
    <property type="component" value="Unassembled WGS sequence"/>
</dbReference>
<protein>
    <recommendedName>
        <fullName evidence="1">SET domain-containing protein</fullName>
    </recommendedName>
</protein>
<organism evidence="2 3">
    <name type="scientific">Linum tenue</name>
    <dbReference type="NCBI Taxonomy" id="586396"/>
    <lineage>
        <taxon>Eukaryota</taxon>
        <taxon>Viridiplantae</taxon>
        <taxon>Streptophyta</taxon>
        <taxon>Embryophyta</taxon>
        <taxon>Tracheophyta</taxon>
        <taxon>Spermatophyta</taxon>
        <taxon>Magnoliopsida</taxon>
        <taxon>eudicotyledons</taxon>
        <taxon>Gunneridae</taxon>
        <taxon>Pentapetalae</taxon>
        <taxon>rosids</taxon>
        <taxon>fabids</taxon>
        <taxon>Malpighiales</taxon>
        <taxon>Linaceae</taxon>
        <taxon>Linum</taxon>
    </lineage>
</organism>
<reference evidence="2" key="1">
    <citation type="submission" date="2022-08" db="EMBL/GenBank/DDBJ databases">
        <authorList>
            <person name="Gutierrez-Valencia J."/>
        </authorList>
    </citation>
    <scope>NUCLEOTIDE SEQUENCE</scope>
</reference>
<feature type="domain" description="SET" evidence="1">
    <location>
        <begin position="220"/>
        <end position="354"/>
    </location>
</feature>
<dbReference type="AlphaFoldDB" id="A0AAV0LG99"/>